<name>A0AAU9JSD5_9CILI</name>
<evidence type="ECO:0000256" key="13">
    <source>
        <dbReference type="ARBA" id="ARBA00023034"/>
    </source>
</evidence>
<evidence type="ECO:0000256" key="10">
    <source>
        <dbReference type="ARBA" id="ARBA00022753"/>
    </source>
</evidence>
<keyword evidence="11 18" id="KW-1133">Transmembrane helix</keyword>
<evidence type="ECO:0000256" key="9">
    <source>
        <dbReference type="ARBA" id="ARBA00022692"/>
    </source>
</evidence>
<evidence type="ECO:0000256" key="7">
    <source>
        <dbReference type="ARBA" id="ARBA00004603"/>
    </source>
</evidence>
<evidence type="ECO:0000256" key="8">
    <source>
        <dbReference type="ARBA" id="ARBA00007743"/>
    </source>
</evidence>
<dbReference type="InterPro" id="IPR044234">
    <property type="entry name" value="TMEM230"/>
</dbReference>
<dbReference type="GO" id="GO:0055037">
    <property type="term" value="C:recycling endosome"/>
    <property type="evidence" value="ECO:0007669"/>
    <property type="project" value="UniProtKB-SubCell"/>
</dbReference>
<comment type="subcellular location">
    <subcellularLocation>
        <location evidence="5">Cytoplasmic vesicle</location>
        <location evidence="5">Autophagosome</location>
    </subcellularLocation>
    <subcellularLocation>
        <location evidence="3">Cytoplasmic vesicle</location>
        <location evidence="3">Secretory vesicle</location>
        <location evidence="3">Synaptic vesicle</location>
    </subcellularLocation>
    <subcellularLocation>
        <location evidence="4">Early endosome</location>
    </subcellularLocation>
    <subcellularLocation>
        <location evidence="6">Golgi apparatus</location>
        <location evidence="6">trans-Golgi network</location>
    </subcellularLocation>
    <subcellularLocation>
        <location evidence="7">Late endosome</location>
    </subcellularLocation>
    <subcellularLocation>
        <location evidence="1">Membrane</location>
        <topology evidence="1">Multi-pass membrane protein</topology>
    </subcellularLocation>
    <subcellularLocation>
        <location evidence="2">Recycling endosome</location>
    </subcellularLocation>
</comment>
<accession>A0AAU9JSD5</accession>
<keyword evidence="13" id="KW-0333">Golgi apparatus</keyword>
<dbReference type="GO" id="GO:0005776">
    <property type="term" value="C:autophagosome"/>
    <property type="evidence" value="ECO:0007669"/>
    <property type="project" value="UniProtKB-SubCell"/>
</dbReference>
<proteinExistence type="inferred from homology"/>
<evidence type="ECO:0000256" key="18">
    <source>
        <dbReference type="SAM" id="Phobius"/>
    </source>
</evidence>
<organism evidence="19 20">
    <name type="scientific">Blepharisma stoltei</name>
    <dbReference type="NCBI Taxonomy" id="1481888"/>
    <lineage>
        <taxon>Eukaryota</taxon>
        <taxon>Sar</taxon>
        <taxon>Alveolata</taxon>
        <taxon>Ciliophora</taxon>
        <taxon>Postciliodesmatophora</taxon>
        <taxon>Heterotrichea</taxon>
        <taxon>Heterotrichida</taxon>
        <taxon>Blepharismidae</taxon>
        <taxon>Blepharisma</taxon>
    </lineage>
</organism>
<keyword evidence="9 18" id="KW-0812">Transmembrane</keyword>
<dbReference type="Proteomes" id="UP001162131">
    <property type="component" value="Unassembled WGS sequence"/>
</dbReference>
<evidence type="ECO:0000256" key="3">
    <source>
        <dbReference type="ARBA" id="ARBA00004234"/>
    </source>
</evidence>
<protein>
    <recommendedName>
        <fullName evidence="17">Transmembrane protein 230</fullName>
    </recommendedName>
</protein>
<evidence type="ECO:0000256" key="11">
    <source>
        <dbReference type="ARBA" id="ARBA00022989"/>
    </source>
</evidence>
<evidence type="ECO:0000256" key="12">
    <source>
        <dbReference type="ARBA" id="ARBA00023018"/>
    </source>
</evidence>
<comment type="similarity">
    <text evidence="8">Belongs to the TMEM134/TMEM230 family.</text>
</comment>
<keyword evidence="14 18" id="KW-0472">Membrane</keyword>
<evidence type="ECO:0000313" key="20">
    <source>
        <dbReference type="Proteomes" id="UP001162131"/>
    </source>
</evidence>
<evidence type="ECO:0000256" key="2">
    <source>
        <dbReference type="ARBA" id="ARBA00004172"/>
    </source>
</evidence>
<dbReference type="GO" id="GO:0005769">
    <property type="term" value="C:early endosome"/>
    <property type="evidence" value="ECO:0007669"/>
    <property type="project" value="UniProtKB-SubCell"/>
</dbReference>
<dbReference type="GO" id="GO:0005794">
    <property type="term" value="C:Golgi apparatus"/>
    <property type="evidence" value="ECO:0007669"/>
    <property type="project" value="UniProtKB-SubCell"/>
</dbReference>
<evidence type="ECO:0000256" key="14">
    <source>
        <dbReference type="ARBA" id="ARBA00023136"/>
    </source>
</evidence>
<evidence type="ECO:0000256" key="5">
    <source>
        <dbReference type="ARBA" id="ARBA00004419"/>
    </source>
</evidence>
<dbReference type="PANTHER" id="PTHR15664">
    <property type="entry name" value="C20ORF30 PROTEIN"/>
    <property type="match status" value="1"/>
</dbReference>
<dbReference type="EMBL" id="CAJZBQ010000040">
    <property type="protein sequence ID" value="CAG9326347.1"/>
    <property type="molecule type" value="Genomic_DNA"/>
</dbReference>
<feature type="transmembrane region" description="Helical" evidence="18">
    <location>
        <begin position="21"/>
        <end position="40"/>
    </location>
</feature>
<feature type="transmembrane region" description="Helical" evidence="18">
    <location>
        <begin position="52"/>
        <end position="73"/>
    </location>
</feature>
<reference evidence="19" key="1">
    <citation type="submission" date="2021-09" db="EMBL/GenBank/DDBJ databases">
        <authorList>
            <consortium name="AG Swart"/>
            <person name="Singh M."/>
            <person name="Singh A."/>
            <person name="Seah K."/>
            <person name="Emmerich C."/>
        </authorList>
    </citation>
    <scope>NUCLEOTIDE SEQUENCE</scope>
    <source>
        <strain evidence="19">ATCC30299</strain>
    </source>
</reference>
<comment type="caution">
    <text evidence="19">The sequence shown here is derived from an EMBL/GenBank/DDBJ whole genome shotgun (WGS) entry which is preliminary data.</text>
</comment>
<dbReference type="InterPro" id="IPR008590">
    <property type="entry name" value="TMEM_230/134"/>
</dbReference>
<dbReference type="GO" id="GO:0005770">
    <property type="term" value="C:late endosome"/>
    <property type="evidence" value="ECO:0007669"/>
    <property type="project" value="UniProtKB-SubCell"/>
</dbReference>
<evidence type="ECO:0000256" key="1">
    <source>
        <dbReference type="ARBA" id="ARBA00004141"/>
    </source>
</evidence>
<gene>
    <name evidence="19" type="ORF">BSTOLATCC_MIC40775</name>
</gene>
<evidence type="ECO:0000313" key="19">
    <source>
        <dbReference type="EMBL" id="CAG9326347.1"/>
    </source>
</evidence>
<evidence type="ECO:0000256" key="17">
    <source>
        <dbReference type="ARBA" id="ARBA00024088"/>
    </source>
</evidence>
<sequence>MKKRAPSPPPLRKHRKIPYKTILLALLLTISGVIFFSVGMTHYGNGRFTDWGLYWLLGALVFIPGSYHLFIFLQLMRETPGYSYDMLPDFDD</sequence>
<evidence type="ECO:0000256" key="4">
    <source>
        <dbReference type="ARBA" id="ARBA00004412"/>
    </source>
</evidence>
<keyword evidence="10" id="KW-0967">Endosome</keyword>
<evidence type="ECO:0000256" key="6">
    <source>
        <dbReference type="ARBA" id="ARBA00004601"/>
    </source>
</evidence>
<keyword evidence="20" id="KW-1185">Reference proteome</keyword>
<dbReference type="PANTHER" id="PTHR15664:SF6">
    <property type="entry name" value="TRANSMEMBRANE PROTEIN 230"/>
    <property type="match status" value="1"/>
</dbReference>
<keyword evidence="15" id="KW-0968">Cytoplasmic vesicle</keyword>
<dbReference type="AlphaFoldDB" id="A0AAU9JSD5"/>
<keyword evidence="12" id="KW-0770">Synapse</keyword>
<dbReference type="GO" id="GO:0016020">
    <property type="term" value="C:membrane"/>
    <property type="evidence" value="ECO:0007669"/>
    <property type="project" value="UniProtKB-SubCell"/>
</dbReference>
<comment type="function">
    <text evidence="16">Involved in trafficking and recycling of synaptic vesicles.</text>
</comment>
<evidence type="ECO:0000256" key="15">
    <source>
        <dbReference type="ARBA" id="ARBA00023329"/>
    </source>
</evidence>
<dbReference type="Pfam" id="PF05915">
    <property type="entry name" value="TMEM_230_134"/>
    <property type="match status" value="1"/>
</dbReference>
<evidence type="ECO:0000256" key="16">
    <source>
        <dbReference type="ARBA" id="ARBA00024003"/>
    </source>
</evidence>